<organism evidence="2 3">
    <name type="scientific">Candidatus Methanoperedens nitratireducens</name>
    <dbReference type="NCBI Taxonomy" id="1392998"/>
    <lineage>
        <taxon>Archaea</taxon>
        <taxon>Methanobacteriati</taxon>
        <taxon>Methanobacteriota</taxon>
        <taxon>Stenosarchaea group</taxon>
        <taxon>Methanomicrobia</taxon>
        <taxon>Methanosarcinales</taxon>
        <taxon>ANME-2 cluster</taxon>
        <taxon>Candidatus Methanoperedentaceae</taxon>
        <taxon>Candidatus Methanoperedens</taxon>
    </lineage>
</organism>
<accession>A0A0P8A270</accession>
<evidence type="ECO:0000313" key="2">
    <source>
        <dbReference type="EMBL" id="KPQ42135.1"/>
    </source>
</evidence>
<protein>
    <submittedName>
        <fullName evidence="2">Phage late controlD protein (GPD)</fullName>
    </submittedName>
</protein>
<dbReference type="Proteomes" id="UP000050360">
    <property type="component" value="Unassembled WGS sequence"/>
</dbReference>
<comment type="caution">
    <text evidence="2">The sequence shown here is derived from an EMBL/GenBank/DDBJ whole genome shotgun (WGS) entry which is preliminary data.</text>
</comment>
<reference evidence="2 3" key="1">
    <citation type="submission" date="2015-09" db="EMBL/GenBank/DDBJ databases">
        <title>A metagenomics-based metabolic model of nitrate-dependent anaerobic oxidation of methane by Methanoperedens-like archaea.</title>
        <authorList>
            <person name="Arshad A."/>
            <person name="Speth D.R."/>
            <person name="De Graaf R.M."/>
            <person name="Op Den Camp H.J."/>
            <person name="Jetten M.S."/>
            <person name="Welte C.U."/>
        </authorList>
    </citation>
    <scope>NUCLEOTIDE SEQUENCE [LARGE SCALE GENOMIC DNA]</scope>
</reference>
<gene>
    <name evidence="2" type="ORF">MPEBLZ_03307</name>
</gene>
<dbReference type="Pfam" id="PF04717">
    <property type="entry name" value="Phage_base_V"/>
    <property type="match status" value="1"/>
</dbReference>
<proteinExistence type="predicted"/>
<name>A0A0P8A270_9EURY</name>
<dbReference type="AlphaFoldDB" id="A0A0P8A270"/>
<dbReference type="Gene3D" id="2.40.50.230">
    <property type="entry name" value="Gp5 N-terminal domain"/>
    <property type="match status" value="1"/>
</dbReference>
<dbReference type="SUPFAM" id="SSF69255">
    <property type="entry name" value="gp5 N-terminal domain-like"/>
    <property type="match status" value="1"/>
</dbReference>
<dbReference type="SUPFAM" id="SSF69279">
    <property type="entry name" value="Phage tail proteins"/>
    <property type="match status" value="1"/>
</dbReference>
<dbReference type="InterPro" id="IPR006531">
    <property type="entry name" value="Gp5/Vgr_OB"/>
</dbReference>
<dbReference type="InterPro" id="IPR037026">
    <property type="entry name" value="Vgr_OB-fold_dom_sf"/>
</dbReference>
<dbReference type="EMBL" id="LKCM01000263">
    <property type="protein sequence ID" value="KPQ42135.1"/>
    <property type="molecule type" value="Genomic_DNA"/>
</dbReference>
<evidence type="ECO:0000313" key="3">
    <source>
        <dbReference type="Proteomes" id="UP000050360"/>
    </source>
</evidence>
<sequence length="453" mass="51222">MATAISGMDIYAPVFKVKRNGEEYPPKESILNIEIDEDLETPAMFRLSLNEEINIRTQQFRWLDDDKIKPGTEVEIFFGYATSKKQGMMKGRIKALTPVFQSTGNPTLSVEGYDLSHDLQKTAKKFTDTEVTYSTIAQDIAQANGLSAKVDPTEITHGKVERIKNEMDYDLLKRLSNEIGYEFFVRNKELYFREPKDNIKGDFTFEFRKNFINFNPRMTAASLVNEVHVTAWNVKDKESISESAKISDIKSSVGNPDFDNIIEESQGARVDVKIEGRLVRSQKEAKNLAKAELKRRNKGFIEGTLECIGDPMLRPGITVNIEKVGKRFSGVYYITKATHSVGDAGYKTTITVRRSIFMSMEDLLPQQDSHISGVVIAVVTSNQDPEGLGRIKINFPWRGEKDESYWARIASPMAGNERGMVFYPEVDDEVLVAFEHGGDQPALCYRSSLEWKG</sequence>
<feature type="domain" description="Gp5/Type VI secretion system Vgr protein OB-fold" evidence="1">
    <location>
        <begin position="376"/>
        <end position="438"/>
    </location>
</feature>
<evidence type="ECO:0000259" key="1">
    <source>
        <dbReference type="Pfam" id="PF04717"/>
    </source>
</evidence>